<dbReference type="InterPro" id="IPR015943">
    <property type="entry name" value="WD40/YVTN_repeat-like_dom_sf"/>
</dbReference>
<organism evidence="2 4">
    <name type="scientific">Rotaria magnacalcarata</name>
    <dbReference type="NCBI Taxonomy" id="392030"/>
    <lineage>
        <taxon>Eukaryota</taxon>
        <taxon>Metazoa</taxon>
        <taxon>Spiralia</taxon>
        <taxon>Gnathifera</taxon>
        <taxon>Rotifera</taxon>
        <taxon>Eurotatoria</taxon>
        <taxon>Bdelloidea</taxon>
        <taxon>Philodinida</taxon>
        <taxon>Philodinidae</taxon>
        <taxon>Rotaria</taxon>
    </lineage>
</organism>
<feature type="non-terminal residue" evidence="2">
    <location>
        <position position="104"/>
    </location>
</feature>
<dbReference type="Proteomes" id="UP000681720">
    <property type="component" value="Unassembled WGS sequence"/>
</dbReference>
<dbReference type="SUPFAM" id="SSF50998">
    <property type="entry name" value="Quinoprotein alcohol dehydrogenase-like"/>
    <property type="match status" value="1"/>
</dbReference>
<evidence type="ECO:0000313" key="4">
    <source>
        <dbReference type="Proteomes" id="UP000681967"/>
    </source>
</evidence>
<dbReference type="AlphaFoldDB" id="A0A8S2S0S1"/>
<dbReference type="Proteomes" id="UP000681967">
    <property type="component" value="Unassembled WGS sequence"/>
</dbReference>
<evidence type="ECO:0000256" key="1">
    <source>
        <dbReference type="SAM" id="MobiDB-lite"/>
    </source>
</evidence>
<feature type="compositionally biased region" description="Basic and acidic residues" evidence="1">
    <location>
        <begin position="1"/>
        <end position="11"/>
    </location>
</feature>
<dbReference type="Gene3D" id="2.130.10.10">
    <property type="entry name" value="YVTN repeat-like/Quinoprotein amine dehydrogenase"/>
    <property type="match status" value="1"/>
</dbReference>
<feature type="non-terminal residue" evidence="2">
    <location>
        <position position="1"/>
    </location>
</feature>
<dbReference type="EMBL" id="CAJOBJ010040244">
    <property type="protein sequence ID" value="CAF4322586.1"/>
    <property type="molecule type" value="Genomic_DNA"/>
</dbReference>
<reference evidence="2" key="1">
    <citation type="submission" date="2021-02" db="EMBL/GenBank/DDBJ databases">
        <authorList>
            <person name="Nowell W R."/>
        </authorList>
    </citation>
    <scope>NUCLEOTIDE SEQUENCE</scope>
</reference>
<gene>
    <name evidence="2" type="ORF">BYL167_LOCUS23531</name>
    <name evidence="3" type="ORF">GIL414_LOCUS26757</name>
</gene>
<dbReference type="EMBL" id="CAJOBH010017229">
    <property type="protein sequence ID" value="CAF4197883.1"/>
    <property type="molecule type" value="Genomic_DNA"/>
</dbReference>
<evidence type="ECO:0000313" key="3">
    <source>
        <dbReference type="EMBL" id="CAF4322586.1"/>
    </source>
</evidence>
<sequence>NNSELTKEIKSDTNQSYGGTPSFITLTPDERFAIVGCPSGLASTNYVVFDLTTQQELVQPPTIALDSDAKCSIVLNNDQMVTGTKSGQLVLWDIPTCQRLHTLN</sequence>
<comment type="caution">
    <text evidence="2">The sequence shown here is derived from an EMBL/GenBank/DDBJ whole genome shotgun (WGS) entry which is preliminary data.</text>
</comment>
<dbReference type="InterPro" id="IPR011047">
    <property type="entry name" value="Quinoprotein_ADH-like_sf"/>
</dbReference>
<protein>
    <submittedName>
        <fullName evidence="2">Uncharacterized protein</fullName>
    </submittedName>
</protein>
<proteinExistence type="predicted"/>
<feature type="region of interest" description="Disordered" evidence="1">
    <location>
        <begin position="1"/>
        <end position="20"/>
    </location>
</feature>
<name>A0A8S2S0S1_9BILA</name>
<accession>A0A8S2S0S1</accession>
<evidence type="ECO:0000313" key="2">
    <source>
        <dbReference type="EMBL" id="CAF4197883.1"/>
    </source>
</evidence>